<dbReference type="AlphaFoldDB" id="A0A100JUX8"/>
<gene>
    <name evidence="1" type="ORF">SsS58_06579</name>
</gene>
<comment type="caution">
    <text evidence="1">The sequence shown here is derived from an EMBL/GenBank/DDBJ whole genome shotgun (WGS) entry which is preliminary data.</text>
</comment>
<dbReference type="RefSeq" id="WP_013002022.1">
    <property type="nucleotide sequence ID" value="NZ_BCMM01000037.1"/>
</dbReference>
<sequence length="315" mass="34803">MALLGRRRSTTRLAPELDDSDLGKVRKRLVERGSSGGRSLAVAMIEQLLRDSGRDWDRRAHRLSVLAESASPPLQRSWAEEQPQDPDAQLLFAWGVLLRARYEEQPVPGETREALDACERAVALRPEDPTPWVVRLGLLRLWRRPAAEVFPLWDEIVRRDPWNREAHFQMLGYLSPWECGSHAQTVDFLDRVRAGAAPTAPTAGLEIAALIDLYQGTLDQGGLEALTAVHLWSRPNAVAALGRALADWPRPGYLTHAAAVADLNLLAYALVQAKRAGEAGEVFRAIGGLATAYPWALESDDPVATFGAWQQRAMS</sequence>
<reference evidence="1 2" key="2">
    <citation type="journal article" date="2016" name="Genome Announc.">
        <title>Draft Genome Sequences of Streptomyces scabiei S58, Streptomyces turgidiscabies T45, and Streptomyces acidiscabies a10, the Pathogens of Potato Common Scab, Isolated in Japan.</title>
        <authorList>
            <person name="Tomihama T."/>
            <person name="Nishi Y."/>
            <person name="Sakai M."/>
            <person name="Ikenaga M."/>
            <person name="Okubo T."/>
            <person name="Ikeda S."/>
        </authorList>
    </citation>
    <scope>NUCLEOTIDE SEQUENCE [LARGE SCALE GENOMIC DNA]</scope>
    <source>
        <strain evidence="1 2">S58</strain>
    </source>
</reference>
<dbReference type="OMA" id="WHREAYL"/>
<reference evidence="2" key="1">
    <citation type="submission" date="2015-11" db="EMBL/GenBank/DDBJ databases">
        <authorList>
            <consortium name="Cross-ministerial Strategic Innovation Promotion Program (SIP) consortium"/>
            <person name="Tomihama T."/>
            <person name="Ikenaga M."/>
            <person name="Sakai M."/>
            <person name="Okubo T."/>
            <person name="Ikeda S."/>
        </authorList>
    </citation>
    <scope>NUCLEOTIDE SEQUENCE [LARGE SCALE GENOMIC DNA]</scope>
    <source>
        <strain evidence="2">S58</strain>
    </source>
</reference>
<dbReference type="OrthoDB" id="7057927at2"/>
<protein>
    <recommendedName>
        <fullName evidence="3">Tetratricopeptide repeat protein</fullName>
    </recommendedName>
</protein>
<accession>A0A100JUX8</accession>
<dbReference type="Proteomes" id="UP000067448">
    <property type="component" value="Unassembled WGS sequence"/>
</dbReference>
<dbReference type="GeneID" id="41401296"/>
<dbReference type="EMBL" id="BCMM01000037">
    <property type="protein sequence ID" value="GAQ66149.1"/>
    <property type="molecule type" value="Genomic_DNA"/>
</dbReference>
<organism evidence="1 2">
    <name type="scientific">Streptomyces scabiei</name>
    <dbReference type="NCBI Taxonomy" id="1930"/>
    <lineage>
        <taxon>Bacteria</taxon>
        <taxon>Bacillati</taxon>
        <taxon>Actinomycetota</taxon>
        <taxon>Actinomycetes</taxon>
        <taxon>Kitasatosporales</taxon>
        <taxon>Streptomycetaceae</taxon>
        <taxon>Streptomyces</taxon>
    </lineage>
</organism>
<proteinExistence type="predicted"/>
<evidence type="ECO:0008006" key="3">
    <source>
        <dbReference type="Google" id="ProtNLM"/>
    </source>
</evidence>
<reference evidence="2" key="3">
    <citation type="submission" date="2016-02" db="EMBL/GenBank/DDBJ databases">
        <title>Draft genome of pathogenic Streptomyces sp. in Japan.</title>
        <authorList>
            <person name="Tomihama T."/>
            <person name="Ikenaga M."/>
            <person name="Sakai M."/>
            <person name="Okubo T."/>
            <person name="Ikeda S."/>
        </authorList>
    </citation>
    <scope>NUCLEOTIDE SEQUENCE [LARGE SCALE GENOMIC DNA]</scope>
    <source>
        <strain evidence="2">S58</strain>
    </source>
</reference>
<dbReference type="InterPro" id="IPR011990">
    <property type="entry name" value="TPR-like_helical_dom_sf"/>
</dbReference>
<dbReference type="Gene3D" id="1.25.40.10">
    <property type="entry name" value="Tetratricopeptide repeat domain"/>
    <property type="match status" value="1"/>
</dbReference>
<name>A0A100JUX8_STRSC</name>
<evidence type="ECO:0000313" key="1">
    <source>
        <dbReference type="EMBL" id="GAQ66149.1"/>
    </source>
</evidence>
<evidence type="ECO:0000313" key="2">
    <source>
        <dbReference type="Proteomes" id="UP000067448"/>
    </source>
</evidence>